<proteinExistence type="predicted"/>
<reference evidence="1" key="1">
    <citation type="submission" date="2019-11" db="EMBL/GenBank/DDBJ databases">
        <authorList>
            <person name="Feng L."/>
        </authorList>
    </citation>
    <scope>NUCLEOTIDE SEQUENCE</scope>
    <source>
        <strain evidence="1">AundefinedLFYP135</strain>
    </source>
</reference>
<name>A0A6N2SUN4_9FIRM</name>
<evidence type="ECO:0000313" key="1">
    <source>
        <dbReference type="EMBL" id="VYS95225.1"/>
    </source>
</evidence>
<dbReference type="AlphaFoldDB" id="A0A6N2SUN4"/>
<dbReference type="EMBL" id="CACRSL010000003">
    <property type="protein sequence ID" value="VYS95225.1"/>
    <property type="molecule type" value="Genomic_DNA"/>
</dbReference>
<evidence type="ECO:0008006" key="2">
    <source>
        <dbReference type="Google" id="ProtNLM"/>
    </source>
</evidence>
<sequence length="193" mass="21103">MKARIPAKSPLVLLYRLGGSTPKGQLLRRTLDAAGLPYREISPSQLNQTFGALAASPDPAIPPYEGQAPDCEFLGMCHFTSPQVNALLEQLRKAGVPKIDLKAVLTESNQGWPILQLLVELRREHEVMEVYSRLVPLIREAESLPEENQDPVLWNSLNQAIFAAKGALSAEEPTSESLTAALENLLAARSALR</sequence>
<gene>
    <name evidence="1" type="ORF">AULFYP135_01047</name>
</gene>
<protein>
    <recommendedName>
        <fullName evidence="2">DUF3783 domain-containing protein</fullName>
    </recommendedName>
</protein>
<dbReference type="InterPro" id="IPR016621">
    <property type="entry name" value="UCP014543"/>
</dbReference>
<organism evidence="1">
    <name type="scientific">uncultured Anaerotruncus sp</name>
    <dbReference type="NCBI Taxonomy" id="905011"/>
    <lineage>
        <taxon>Bacteria</taxon>
        <taxon>Bacillati</taxon>
        <taxon>Bacillota</taxon>
        <taxon>Clostridia</taxon>
        <taxon>Eubacteriales</taxon>
        <taxon>Oscillospiraceae</taxon>
        <taxon>Anaerotruncus</taxon>
        <taxon>environmental samples</taxon>
    </lineage>
</organism>
<accession>A0A6N2SUN4</accession>
<dbReference type="Pfam" id="PF12646">
    <property type="entry name" value="DUF3783"/>
    <property type="match status" value="1"/>
</dbReference>